<keyword evidence="3" id="KW-1185">Reference proteome</keyword>
<dbReference type="InterPro" id="IPR000073">
    <property type="entry name" value="AB_hydrolase_1"/>
</dbReference>
<dbReference type="SUPFAM" id="SSF53474">
    <property type="entry name" value="alpha/beta-Hydrolases"/>
    <property type="match status" value="1"/>
</dbReference>
<evidence type="ECO:0000313" key="3">
    <source>
        <dbReference type="Proteomes" id="UP000295611"/>
    </source>
</evidence>
<reference evidence="2 3" key="1">
    <citation type="submission" date="2019-03" db="EMBL/GenBank/DDBJ databases">
        <title>Genomic Encyclopedia of Type Strains, Phase III (KMG-III): the genomes of soil and plant-associated and newly described type strains.</title>
        <authorList>
            <person name="Whitman W."/>
        </authorList>
    </citation>
    <scope>NUCLEOTIDE SEQUENCE [LARGE SCALE GENOMIC DNA]</scope>
    <source>
        <strain evidence="2 3">CECT 8976</strain>
    </source>
</reference>
<sequence>MNYHRFGSGTELGIFLLPGLFAGSWIWNKVQTALSAAGYSGIAIDAAFAEMVPAGDPLEYLQREVERIIVSSGFSHAVVCGNSLGGFLALKIQSDQNIPIAGCIASGAPGFGKTSDLGLTAKRVFSLLDAQRVADLLFVDASCVTQAQMTECLSHFKSRRSLLNIAQYMKTANKVDMAPLLQRIASPSLLVWGAQDKVTPLGDVPDLQAINRHLTIEVIEHCGHSPMIEKPTHFVKAMESYLESLPLAALA</sequence>
<accession>A0A4V3DVM5</accession>
<proteinExistence type="predicted"/>
<dbReference type="InterPro" id="IPR050228">
    <property type="entry name" value="Carboxylesterase_BioH"/>
</dbReference>
<organism evidence="2 3">
    <name type="scientific">Paludibacterium purpuratum</name>
    <dbReference type="NCBI Taxonomy" id="1144873"/>
    <lineage>
        <taxon>Bacteria</taxon>
        <taxon>Pseudomonadati</taxon>
        <taxon>Pseudomonadota</taxon>
        <taxon>Betaproteobacteria</taxon>
        <taxon>Neisseriales</taxon>
        <taxon>Chromobacteriaceae</taxon>
        <taxon>Paludibacterium</taxon>
    </lineage>
</organism>
<comment type="caution">
    <text evidence="2">The sequence shown here is derived from an EMBL/GenBank/DDBJ whole genome shotgun (WGS) entry which is preliminary data.</text>
</comment>
<evidence type="ECO:0000259" key="1">
    <source>
        <dbReference type="Pfam" id="PF00561"/>
    </source>
</evidence>
<dbReference type="PANTHER" id="PTHR43194:SF2">
    <property type="entry name" value="PEROXISOMAL MEMBRANE PROTEIN LPX1"/>
    <property type="match status" value="1"/>
</dbReference>
<name>A0A4V3DVM5_9NEIS</name>
<gene>
    <name evidence="2" type="ORF">DFP86_103202</name>
</gene>
<feature type="domain" description="AB hydrolase-1" evidence="1">
    <location>
        <begin position="14"/>
        <end position="231"/>
    </location>
</feature>
<protein>
    <submittedName>
        <fullName evidence="2">Pimeloyl-ACP methyl ester carboxylesterase</fullName>
    </submittedName>
</protein>
<dbReference type="Proteomes" id="UP000295611">
    <property type="component" value="Unassembled WGS sequence"/>
</dbReference>
<dbReference type="RefSeq" id="WP_166642158.1">
    <property type="nucleotide sequence ID" value="NZ_SNZP01000003.1"/>
</dbReference>
<dbReference type="Pfam" id="PF00561">
    <property type="entry name" value="Abhydrolase_1"/>
    <property type="match status" value="1"/>
</dbReference>
<evidence type="ECO:0000313" key="2">
    <source>
        <dbReference type="EMBL" id="TDR81549.1"/>
    </source>
</evidence>
<dbReference type="PANTHER" id="PTHR43194">
    <property type="entry name" value="HYDROLASE ALPHA/BETA FOLD FAMILY"/>
    <property type="match status" value="1"/>
</dbReference>
<dbReference type="AlphaFoldDB" id="A0A4V3DVM5"/>
<dbReference type="Gene3D" id="3.40.50.1820">
    <property type="entry name" value="alpha/beta hydrolase"/>
    <property type="match status" value="1"/>
</dbReference>
<dbReference type="EMBL" id="SNZP01000003">
    <property type="protein sequence ID" value="TDR81549.1"/>
    <property type="molecule type" value="Genomic_DNA"/>
</dbReference>
<dbReference type="PRINTS" id="PR00111">
    <property type="entry name" value="ABHYDROLASE"/>
</dbReference>
<dbReference type="InterPro" id="IPR029058">
    <property type="entry name" value="AB_hydrolase_fold"/>
</dbReference>